<dbReference type="PROSITE" id="PS50966">
    <property type="entry name" value="ZF_SWIM"/>
    <property type="match status" value="1"/>
</dbReference>
<dbReference type="GO" id="GO:0008270">
    <property type="term" value="F:zinc ion binding"/>
    <property type="evidence" value="ECO:0007669"/>
    <property type="project" value="UniProtKB-UniRule"/>
</dbReference>
<proteinExistence type="inferred from homology"/>
<sequence>MVLPVIPVILFYLIPTFSPRYRPFIFLSHPYGIFIGIDNHGRTILFGCAFLQNETVKTFRWLMKTFVKLMKKQPKTIITDQDQWMNEAISTEIPFTKHAFCIWHITSKFSGWFTAILREQYSSWCAEFNRFYRLDDIDDFEREWPFGLYEIKRNWVSAYLRAHCFGGMTTSGRCESIYCFMKRFTSSRSCLTQLIKQIDLAVEDVGQTELRHTMLDMYRGSSLRTLSPLEEQVHKLFTAFAFKKFQEEFERATQYTVSMENSLAYMVQHYKELCSQKHIVTWYDDIITCSCKIFEFWGIICRHVLSVFIHRDRFEIPMRYLPLRWYRDKFHVRVIVLASTERVVNNSNDVGSNIVDISDDNFISSPPISRVKGRPKFRREIGGEETSLKKVRSCSFCKKSGHNITTCPDKENVQVNLMPAAKKKKKDGQASELSNPVFLVKN</sequence>
<keyword evidence="3 5" id="KW-0863">Zinc-finger</keyword>
<comment type="similarity">
    <text evidence="1 6">Belongs to the FHY3/FAR1 family.</text>
</comment>
<dbReference type="Pfam" id="PF04434">
    <property type="entry name" value="SWIM"/>
    <property type="match status" value="1"/>
</dbReference>
<dbReference type="EMBL" id="JBDFQZ010000001">
    <property type="protein sequence ID" value="KAK9756380.1"/>
    <property type="molecule type" value="Genomic_DNA"/>
</dbReference>
<evidence type="ECO:0000256" key="5">
    <source>
        <dbReference type="PROSITE-ProRule" id="PRU00325"/>
    </source>
</evidence>
<comment type="function">
    <text evidence="6">Putative transcription activator involved in regulating light control of development.</text>
</comment>
<evidence type="ECO:0000256" key="3">
    <source>
        <dbReference type="ARBA" id="ARBA00022771"/>
    </source>
</evidence>
<evidence type="ECO:0000256" key="1">
    <source>
        <dbReference type="ARBA" id="ARBA00005889"/>
    </source>
</evidence>
<name>A0AAW1NHK5_SAPOF</name>
<evidence type="ECO:0000256" key="4">
    <source>
        <dbReference type="ARBA" id="ARBA00022833"/>
    </source>
</evidence>
<accession>A0AAW1NHK5</accession>
<feature type="region of interest" description="Disordered" evidence="7">
    <location>
        <begin position="422"/>
        <end position="442"/>
    </location>
</feature>
<comment type="caution">
    <text evidence="9">The sequence shown here is derived from an EMBL/GenBank/DDBJ whole genome shotgun (WGS) entry which is preliminary data.</text>
</comment>
<evidence type="ECO:0000313" key="9">
    <source>
        <dbReference type="EMBL" id="KAK9756380.1"/>
    </source>
</evidence>
<dbReference type="Proteomes" id="UP001443914">
    <property type="component" value="Unassembled WGS sequence"/>
</dbReference>
<dbReference type="PANTHER" id="PTHR31669:SF263">
    <property type="entry name" value="PROTEIN FAR1-RELATED SEQUENCE"/>
    <property type="match status" value="1"/>
</dbReference>
<dbReference type="AlphaFoldDB" id="A0AAW1NHK5"/>
<dbReference type="PANTHER" id="PTHR31669">
    <property type="entry name" value="PROTEIN FAR1-RELATED SEQUENCE 10-RELATED"/>
    <property type="match status" value="1"/>
</dbReference>
<dbReference type="GO" id="GO:0005634">
    <property type="term" value="C:nucleus"/>
    <property type="evidence" value="ECO:0007669"/>
    <property type="project" value="UniProtKB-SubCell"/>
</dbReference>
<dbReference type="Pfam" id="PF10551">
    <property type="entry name" value="MULE"/>
    <property type="match status" value="1"/>
</dbReference>
<keyword evidence="6" id="KW-0539">Nucleus</keyword>
<dbReference type="GO" id="GO:0006355">
    <property type="term" value="P:regulation of DNA-templated transcription"/>
    <property type="evidence" value="ECO:0007669"/>
    <property type="project" value="UniProtKB-UniRule"/>
</dbReference>
<feature type="domain" description="SWIM-type" evidence="8">
    <location>
        <begin position="255"/>
        <end position="312"/>
    </location>
</feature>
<evidence type="ECO:0000256" key="7">
    <source>
        <dbReference type="SAM" id="MobiDB-lite"/>
    </source>
</evidence>
<protein>
    <recommendedName>
        <fullName evidence="6">Protein FAR1-RELATED SEQUENCE</fullName>
    </recommendedName>
</protein>
<keyword evidence="10" id="KW-1185">Reference proteome</keyword>
<evidence type="ECO:0000259" key="8">
    <source>
        <dbReference type="PROSITE" id="PS50966"/>
    </source>
</evidence>
<dbReference type="InterPro" id="IPR031052">
    <property type="entry name" value="FHY3/FAR1"/>
</dbReference>
<dbReference type="SMART" id="SM00575">
    <property type="entry name" value="ZnF_PMZ"/>
    <property type="match status" value="1"/>
</dbReference>
<comment type="subcellular location">
    <subcellularLocation>
        <location evidence="6">Nucleus</location>
    </subcellularLocation>
</comment>
<reference evidence="9" key="1">
    <citation type="submission" date="2024-03" db="EMBL/GenBank/DDBJ databases">
        <title>WGS assembly of Saponaria officinalis var. Norfolk2.</title>
        <authorList>
            <person name="Jenkins J."/>
            <person name="Shu S."/>
            <person name="Grimwood J."/>
            <person name="Barry K."/>
            <person name="Goodstein D."/>
            <person name="Schmutz J."/>
            <person name="Leebens-Mack J."/>
            <person name="Osbourn A."/>
        </authorList>
    </citation>
    <scope>NUCLEOTIDE SEQUENCE [LARGE SCALE GENOMIC DNA]</scope>
    <source>
        <strain evidence="9">JIC</strain>
    </source>
</reference>
<dbReference type="InterPro" id="IPR007527">
    <property type="entry name" value="Znf_SWIM"/>
</dbReference>
<dbReference type="InterPro" id="IPR018289">
    <property type="entry name" value="MULE_transposase_dom"/>
</dbReference>
<organism evidence="9 10">
    <name type="scientific">Saponaria officinalis</name>
    <name type="common">Common soapwort</name>
    <name type="synonym">Lychnis saponaria</name>
    <dbReference type="NCBI Taxonomy" id="3572"/>
    <lineage>
        <taxon>Eukaryota</taxon>
        <taxon>Viridiplantae</taxon>
        <taxon>Streptophyta</taxon>
        <taxon>Embryophyta</taxon>
        <taxon>Tracheophyta</taxon>
        <taxon>Spermatophyta</taxon>
        <taxon>Magnoliopsida</taxon>
        <taxon>eudicotyledons</taxon>
        <taxon>Gunneridae</taxon>
        <taxon>Pentapetalae</taxon>
        <taxon>Caryophyllales</taxon>
        <taxon>Caryophyllaceae</taxon>
        <taxon>Caryophylleae</taxon>
        <taxon>Saponaria</taxon>
    </lineage>
</organism>
<evidence type="ECO:0000256" key="6">
    <source>
        <dbReference type="RuleBase" id="RU367018"/>
    </source>
</evidence>
<keyword evidence="2 6" id="KW-0479">Metal-binding</keyword>
<evidence type="ECO:0000313" key="10">
    <source>
        <dbReference type="Proteomes" id="UP001443914"/>
    </source>
</evidence>
<keyword evidence="4 6" id="KW-0862">Zinc</keyword>
<gene>
    <name evidence="9" type="ORF">RND81_01G092900</name>
</gene>
<dbReference type="InterPro" id="IPR006564">
    <property type="entry name" value="Znf_PMZ"/>
</dbReference>
<evidence type="ECO:0000256" key="2">
    <source>
        <dbReference type="ARBA" id="ARBA00022723"/>
    </source>
</evidence>